<evidence type="ECO:0000259" key="3">
    <source>
        <dbReference type="Pfam" id="PF18701"/>
    </source>
</evidence>
<feature type="compositionally biased region" description="Polar residues" evidence="2">
    <location>
        <begin position="228"/>
        <end position="249"/>
    </location>
</feature>
<dbReference type="PANTHER" id="PTHR47331">
    <property type="entry name" value="PHD-TYPE DOMAIN-CONTAINING PROTEIN"/>
    <property type="match status" value="1"/>
</dbReference>
<dbReference type="Proteomes" id="UP000479190">
    <property type="component" value="Unassembled WGS sequence"/>
</dbReference>
<feature type="region of interest" description="Disordered" evidence="2">
    <location>
        <begin position="1639"/>
        <end position="1660"/>
    </location>
</feature>
<feature type="coiled-coil region" evidence="1">
    <location>
        <begin position="443"/>
        <end position="470"/>
    </location>
</feature>
<evidence type="ECO:0000256" key="1">
    <source>
        <dbReference type="SAM" id="Coils"/>
    </source>
</evidence>
<name>A0A6H5HTR6_9HYME</name>
<feature type="region of interest" description="Disordered" evidence="2">
    <location>
        <begin position="1054"/>
        <end position="1098"/>
    </location>
</feature>
<dbReference type="PANTHER" id="PTHR47331:SF2">
    <property type="match status" value="1"/>
</dbReference>
<feature type="domain" description="DUF5641" evidence="3">
    <location>
        <begin position="1838"/>
        <end position="1932"/>
    </location>
</feature>
<dbReference type="Pfam" id="PF23055">
    <property type="entry name" value="DUF7041"/>
    <property type="match status" value="1"/>
</dbReference>
<feature type="domain" description="DUF7041" evidence="4">
    <location>
        <begin position="671"/>
        <end position="752"/>
    </location>
</feature>
<keyword evidence="6" id="KW-1185">Reference proteome</keyword>
<feature type="compositionally biased region" description="Polar residues" evidence="2">
    <location>
        <begin position="400"/>
        <end position="424"/>
    </location>
</feature>
<evidence type="ECO:0000313" key="6">
    <source>
        <dbReference type="Proteomes" id="UP000479190"/>
    </source>
</evidence>
<keyword evidence="1" id="KW-0175">Coiled coil</keyword>
<dbReference type="OrthoDB" id="8046937at2759"/>
<feature type="region of interest" description="Disordered" evidence="2">
    <location>
        <begin position="336"/>
        <end position="438"/>
    </location>
</feature>
<feature type="compositionally biased region" description="Polar residues" evidence="2">
    <location>
        <begin position="1639"/>
        <end position="1653"/>
    </location>
</feature>
<feature type="compositionally biased region" description="Low complexity" evidence="2">
    <location>
        <begin position="345"/>
        <end position="358"/>
    </location>
</feature>
<dbReference type="InterPro" id="IPR040676">
    <property type="entry name" value="DUF5641"/>
</dbReference>
<dbReference type="Pfam" id="PF18701">
    <property type="entry name" value="DUF5641"/>
    <property type="match status" value="1"/>
</dbReference>
<feature type="compositionally biased region" description="Basic and acidic residues" evidence="2">
    <location>
        <begin position="886"/>
        <end position="903"/>
    </location>
</feature>
<feature type="compositionally biased region" description="Polar residues" evidence="2">
    <location>
        <begin position="1061"/>
        <end position="1078"/>
    </location>
</feature>
<dbReference type="EMBL" id="CADCXV010000202">
    <property type="protein sequence ID" value="CAB0028824.1"/>
    <property type="molecule type" value="Genomic_DNA"/>
</dbReference>
<proteinExistence type="predicted"/>
<feature type="compositionally biased region" description="Basic and acidic residues" evidence="2">
    <location>
        <begin position="1079"/>
        <end position="1092"/>
    </location>
</feature>
<accession>A0A6H5HTR6</accession>
<evidence type="ECO:0000256" key="2">
    <source>
        <dbReference type="SAM" id="MobiDB-lite"/>
    </source>
</evidence>
<protein>
    <submittedName>
        <fullName evidence="5">Uncharacterized protein</fullName>
    </submittedName>
</protein>
<evidence type="ECO:0000313" key="5">
    <source>
        <dbReference type="EMBL" id="CAB0028824.1"/>
    </source>
</evidence>
<evidence type="ECO:0000259" key="4">
    <source>
        <dbReference type="Pfam" id="PF23055"/>
    </source>
</evidence>
<gene>
    <name evidence="5" type="ORF">TBRA_LOCUS945</name>
</gene>
<feature type="region of interest" description="Disordered" evidence="2">
    <location>
        <begin position="870"/>
        <end position="903"/>
    </location>
</feature>
<sequence>MEMVQVNPNIATTSEEGRNRNKLNLCTPIVDPLNASPNSGPLQGLSFSCESDSDGERYLRFRAERATNERLPLERIRSVVVVPPNSGLYRCHQEELACQRHPTRPELCVPSARVPRAESPGLRQPIALRPRARSLSPYLRENPPIPPHLYRTVRIRFGSPVAPRSRPRIRTPPRSLDVPAKRHFGLAFLTASEKPPISSSLQPSALLRLGPPVTLRNPPEVLTPPASPNVSARPSDEITSQPPRQSPPTFKTRAAKIRERNYKRKLAQEKKRKRYCGDCHSPTRTLATRTQRLAIRHRLFRAIISRCTRTTQPSSALAISTTHKMAVGDNPTLQQDEAASTENTQQSSAAQQQDGDAAFETRSKLPRSPVVTRNRTRRQLAGTPESQNTAETQVHDTTEPRATNINSDRPLVSSTLSNPTSNMHDQAKADSSSDLSLSLPSQLEGANLELHQMREQVRNMQAELRQALSTSAAQQQILIPPPSVNKSNGAIKKTPDSNLAVIQQSIFDAGFSALGVSDDRTSRNVTAASSYSAASAPPRREHVQPQTCTSSKQMLNLPPVSQISSATLYPAQYTFAPRQTSAQCTPALPQTSVQYTTAPMQQFAQPSIRPAFIASQPTVQSQPQSQYISPVIQPIPQASFAQQTQSTAPPPPVQVNAVTQAAAQRKLDKFPDFYKHSPQLWISLLESQFTAAGITAPQDKYFHLVTKLGHDVTAELKHSLSTLPRNNEYNALKAILLRKYVEKDMTKIKRLSENLNGMQDLTPSEYLNHLASASDQWIPRESILLLWKKNLPPTISSGLSSVITLDNEAENVSKADELFDSYNRNSQQQPAFNFCIAPVQTPAATADGTFDFDKIAHALSKLEEKMNSFEKKLNKPRYNNANNNNRNDKKETKQSHRKSSQDTADKEGLCFYHARFGDDAEKCADPCRKSGEPLAKRSDKKTKAVRYCFGDCSKWTFHLESCTHVFKAIKAVKPPLTRPFTGPHKVHHKHDSRRHFDIIIGNKVKTVSIEHLKPAHLAFGADETLLPPSPEPQVNKTISDELDQTNEHNSIISESLDTDPSVPSSPHTTDQQDPSFTVDQHDHSSFTPDQHDQSTSNVANQHYSPAIVAADLPDTSVAKASSSEKAIQYNVRFCTISDLFKHSNLRGLGGCAISVPAAPTYKQSETVTARRTRVALPSSHTLTLHRGYYSNTYTFRPGTYNISPRRRELIYAVFIYLADTHESLSLAVIHPRYTAATTITRLHSVPGPTIEARADTTHIRRALIHSRRTQVTFSNSHTPTLHRGYYNNTHTLSPGTYNVSPRRRELIYAIRIYLTDIYTTCSTYYSNVLIGNSFEYNKNELLDYLSITLPSRHNPKITRILGEVFTGARSVTWCTRSTECGLTLCSHSAQHNNNENSRRKFHRDQIGDLVHQTSSSTQQVGTWKFAQQPLLRGYLCREKYEVFAEQVIRCSCSSRRRQVKGRHADTIISFSRHYWSSARKLFMTFTVHCDDVTDDDTKSYECRLYECKPRTTVTVRPCKVEEEPSTSNLHAPRLHTAPAAYCRDLSLSVLFQLSNRRPNVLEQCTYKWYTMYSPSPRTTISIQAPVMVEYVVYWWTLKRHYCTRVFRSAVLNQTKEDFSDFRVSVPTLQRTNLAKLFSSSGSMRPNAKSTNSKKSSRPEHSIGYARLSRLEIHSSTTTSNKFKNWSHSAFGAMFRRADFSKHMDQRARVAVEINSEVANTPKQRRNSTNGTKDSFPCDMSFGPSGHVPHFGGVWEAAVKSFKTHLKRTVGPRRLTYEELSTLLVSIEAVLNSRPLGPITNGPEDLVVLNPSHAITGEPLIAIPEANLDPELNVDLLHHWKLIQALRAVFWNRWGKEYLNTLQKRVKWRRRQENLSIGDCVVIVDPSLMTATGRWPLGRVTKVYLGQDGMVRVADVRTARGMYTRPIVKLVSLPVKEYVPPAGDEPASTA</sequence>
<reference evidence="5 6" key="1">
    <citation type="submission" date="2020-02" db="EMBL/GenBank/DDBJ databases">
        <authorList>
            <person name="Ferguson B K."/>
        </authorList>
    </citation>
    <scope>NUCLEOTIDE SEQUENCE [LARGE SCALE GENOMIC DNA]</scope>
</reference>
<organism evidence="5 6">
    <name type="scientific">Trichogramma brassicae</name>
    <dbReference type="NCBI Taxonomy" id="86971"/>
    <lineage>
        <taxon>Eukaryota</taxon>
        <taxon>Metazoa</taxon>
        <taxon>Ecdysozoa</taxon>
        <taxon>Arthropoda</taxon>
        <taxon>Hexapoda</taxon>
        <taxon>Insecta</taxon>
        <taxon>Pterygota</taxon>
        <taxon>Neoptera</taxon>
        <taxon>Endopterygota</taxon>
        <taxon>Hymenoptera</taxon>
        <taxon>Apocrita</taxon>
        <taxon>Proctotrupomorpha</taxon>
        <taxon>Chalcidoidea</taxon>
        <taxon>Trichogrammatidae</taxon>
        <taxon>Trichogramma</taxon>
    </lineage>
</organism>
<dbReference type="InterPro" id="IPR055469">
    <property type="entry name" value="DUF7041"/>
</dbReference>
<feature type="compositionally biased region" description="Low complexity" evidence="2">
    <location>
        <begin position="876"/>
        <end position="885"/>
    </location>
</feature>
<feature type="region of interest" description="Disordered" evidence="2">
    <location>
        <begin position="216"/>
        <end position="251"/>
    </location>
</feature>